<keyword evidence="1" id="KW-0175">Coiled coil</keyword>
<evidence type="ECO:0000256" key="1">
    <source>
        <dbReference type="SAM" id="Coils"/>
    </source>
</evidence>
<keyword evidence="4" id="KW-1185">Reference proteome</keyword>
<organism evidence="3 4">
    <name type="scientific">Noviherbaspirillum album</name>
    <dbReference type="NCBI Taxonomy" id="3080276"/>
    <lineage>
        <taxon>Bacteria</taxon>
        <taxon>Pseudomonadati</taxon>
        <taxon>Pseudomonadota</taxon>
        <taxon>Betaproteobacteria</taxon>
        <taxon>Burkholderiales</taxon>
        <taxon>Oxalobacteraceae</taxon>
        <taxon>Noviherbaspirillum</taxon>
    </lineage>
</organism>
<comment type="caution">
    <text evidence="3">The sequence shown here is derived from an EMBL/GenBank/DDBJ whole genome shotgun (WGS) entry which is preliminary data.</text>
</comment>
<feature type="region of interest" description="Disordered" evidence="2">
    <location>
        <begin position="136"/>
        <end position="155"/>
    </location>
</feature>
<dbReference type="RefSeq" id="WP_326506764.1">
    <property type="nucleotide sequence ID" value="NZ_JAWIIV010000009.1"/>
</dbReference>
<reference evidence="3 4" key="1">
    <citation type="submission" date="2023-10" db="EMBL/GenBank/DDBJ databases">
        <title>Noviherbaspirillum sp. CPCC 100848 genome assembly.</title>
        <authorList>
            <person name="Li X.Y."/>
            <person name="Fang X.M."/>
        </authorList>
    </citation>
    <scope>NUCLEOTIDE SEQUENCE [LARGE SCALE GENOMIC DNA]</scope>
    <source>
        <strain evidence="3 4">CPCC 100848</strain>
    </source>
</reference>
<name>A0ABU6J8T4_9BURK</name>
<accession>A0ABU6J8T4</accession>
<dbReference type="Proteomes" id="UP001352263">
    <property type="component" value="Unassembled WGS sequence"/>
</dbReference>
<feature type="region of interest" description="Disordered" evidence="2">
    <location>
        <begin position="43"/>
        <end position="93"/>
    </location>
</feature>
<evidence type="ECO:0000313" key="3">
    <source>
        <dbReference type="EMBL" id="MEC4720049.1"/>
    </source>
</evidence>
<protein>
    <submittedName>
        <fullName evidence="3">Uncharacterized protein</fullName>
    </submittedName>
</protein>
<evidence type="ECO:0000256" key="2">
    <source>
        <dbReference type="SAM" id="MobiDB-lite"/>
    </source>
</evidence>
<evidence type="ECO:0000313" key="4">
    <source>
        <dbReference type="Proteomes" id="UP001352263"/>
    </source>
</evidence>
<gene>
    <name evidence="3" type="ORF">RY831_12875</name>
</gene>
<feature type="coiled-coil region" evidence="1">
    <location>
        <begin position="1"/>
        <end position="35"/>
    </location>
</feature>
<feature type="compositionally biased region" description="Low complexity" evidence="2">
    <location>
        <begin position="60"/>
        <end position="73"/>
    </location>
</feature>
<sequence length="155" mass="16585">MAKVQSAASAIEIELKEARQAVAFYTRRIEDLEDILATLASIDAPSTTSRGKGAGKKAATKTQTAKPAASSSKGARSTKLPPTGKDFWPGLLTDTPQSSAQVFKAALAALRIRPNPEDRKKLSQRMANALSTLAKNGEINAEGDRRTRLYSRKSA</sequence>
<dbReference type="EMBL" id="JAWIIV010000009">
    <property type="protein sequence ID" value="MEC4720049.1"/>
    <property type="molecule type" value="Genomic_DNA"/>
</dbReference>
<proteinExistence type="predicted"/>